<keyword evidence="2" id="KW-1185">Reference proteome</keyword>
<evidence type="ECO:0000313" key="3">
    <source>
        <dbReference type="RefSeq" id="XP_051860826.1"/>
    </source>
</evidence>
<dbReference type="AlphaFoldDB" id="A0A9C6T3K6"/>
<dbReference type="PANTHER" id="PTHR19143:SF327">
    <property type="entry name" value="FI21813P1-RELATED"/>
    <property type="match status" value="1"/>
</dbReference>
<dbReference type="InterPro" id="IPR002181">
    <property type="entry name" value="Fibrinogen_a/b/g_C_dom"/>
</dbReference>
<reference evidence="3" key="1">
    <citation type="submission" date="2025-08" db="UniProtKB">
        <authorList>
            <consortium name="RefSeq"/>
        </authorList>
    </citation>
    <scope>IDENTIFICATION</scope>
    <source>
        <strain evidence="3">15112-1751.03</strain>
        <tissue evidence="3">Whole Adult</tissue>
    </source>
</reference>
<dbReference type="Proteomes" id="UP000515160">
    <property type="component" value="Chromosome 3"/>
</dbReference>
<organism evidence="2 3">
    <name type="scientific">Drosophila albomicans</name>
    <name type="common">Fruit fly</name>
    <dbReference type="NCBI Taxonomy" id="7291"/>
    <lineage>
        <taxon>Eukaryota</taxon>
        <taxon>Metazoa</taxon>
        <taxon>Ecdysozoa</taxon>
        <taxon>Arthropoda</taxon>
        <taxon>Hexapoda</taxon>
        <taxon>Insecta</taxon>
        <taxon>Pterygota</taxon>
        <taxon>Neoptera</taxon>
        <taxon>Endopterygota</taxon>
        <taxon>Diptera</taxon>
        <taxon>Brachycera</taxon>
        <taxon>Muscomorpha</taxon>
        <taxon>Ephydroidea</taxon>
        <taxon>Drosophilidae</taxon>
        <taxon>Drosophila</taxon>
    </lineage>
</organism>
<dbReference type="GeneID" id="117567106"/>
<name>A0A9C6T3K6_DROAB</name>
<dbReference type="SUPFAM" id="SSF56496">
    <property type="entry name" value="Fibrinogen C-terminal domain-like"/>
    <property type="match status" value="1"/>
</dbReference>
<dbReference type="InterPro" id="IPR050373">
    <property type="entry name" value="Fibrinogen_C-term_domain"/>
</dbReference>
<dbReference type="InterPro" id="IPR036056">
    <property type="entry name" value="Fibrinogen-like_C"/>
</dbReference>
<protein>
    <submittedName>
        <fullName evidence="3">Angiopoietin-related protein 7-like</fullName>
    </submittedName>
</protein>
<evidence type="ECO:0000259" key="1">
    <source>
        <dbReference type="PROSITE" id="PS51406"/>
    </source>
</evidence>
<dbReference type="PANTHER" id="PTHR19143">
    <property type="entry name" value="FIBRINOGEN/TENASCIN/ANGIOPOEITIN"/>
    <property type="match status" value="1"/>
</dbReference>
<evidence type="ECO:0000313" key="2">
    <source>
        <dbReference type="Proteomes" id="UP000515160"/>
    </source>
</evidence>
<sequence length="118" mass="14222">MERFDGSVDYARYEHFVVGNETDKYRISFLGDFSGNVRDNLRPLLNMKFTTEDSDNDLWMEGNCANYRQAGWWYTNCVESFFHGKFYDHETKDYSSIYFNYPRTIKKLKMMIRPAFKK</sequence>
<dbReference type="Pfam" id="PF00147">
    <property type="entry name" value="Fibrinogen_C"/>
    <property type="match status" value="1"/>
</dbReference>
<dbReference type="Gene3D" id="3.90.215.10">
    <property type="entry name" value="Gamma Fibrinogen, chain A, domain 1"/>
    <property type="match status" value="1"/>
</dbReference>
<dbReference type="InterPro" id="IPR014716">
    <property type="entry name" value="Fibrinogen_a/b/g_C_1"/>
</dbReference>
<dbReference type="SMART" id="SM00186">
    <property type="entry name" value="FBG"/>
    <property type="match status" value="1"/>
</dbReference>
<accession>A0A9C6T3K6</accession>
<dbReference type="RefSeq" id="XP_051860826.1">
    <property type="nucleotide sequence ID" value="XM_052004866.1"/>
</dbReference>
<gene>
    <name evidence="3" type="primary">LOC117567106</name>
</gene>
<dbReference type="GO" id="GO:0005615">
    <property type="term" value="C:extracellular space"/>
    <property type="evidence" value="ECO:0007669"/>
    <property type="project" value="TreeGrafter"/>
</dbReference>
<proteinExistence type="predicted"/>
<feature type="domain" description="Fibrinogen C-terminal" evidence="1">
    <location>
        <begin position="1"/>
        <end position="116"/>
    </location>
</feature>
<dbReference type="OrthoDB" id="7871885at2759"/>
<dbReference type="PROSITE" id="PS51406">
    <property type="entry name" value="FIBRINOGEN_C_2"/>
    <property type="match status" value="1"/>
</dbReference>